<feature type="compositionally biased region" description="Polar residues" evidence="6">
    <location>
        <begin position="43"/>
        <end position="75"/>
    </location>
</feature>
<dbReference type="PANTHER" id="PTHR23235:SF170">
    <property type="entry name" value="FI01014P-RELATED"/>
    <property type="match status" value="1"/>
</dbReference>
<sequence>MSAPVASLLQAASSAVPGSTLGVGGSLLSHHHASAFVGKLQHSHSTTSDPMSPADTQTNQSSPADGACSTASSPYHITPPPASSPSMMYSNLVSSTPALSRPSLPSSSSLPTTPYTRYYNDMWPSKPPAAEVLSASSSSSTSTSFSGTSPSSPPGFVTSSAYHPSPLEAALHSTNTWWEMQTLQHHHNQMAAAYTPEYHHAFTAPSLNPLGTSTSLLSTVAQHSPYDSFKSVLPSAVYPDASSSLQPMLTTPPIPPAPRSSRRYSSRSNCNCPNCQEAERIGPAGFKSNLHSCHIPGCGKVYNKTSHLKAHLRWHTGEKRFACPVCNKRFQRSDHLSKHVKAHTANGEPPPSQTADNGEMINDKVLPLVGDIKPKIGKHQLVK</sequence>
<evidence type="ECO:0000256" key="2">
    <source>
        <dbReference type="ARBA" id="ARBA00022737"/>
    </source>
</evidence>
<keyword evidence="3 5" id="KW-0863">Zinc-finger</keyword>
<keyword evidence="1" id="KW-0479">Metal-binding</keyword>
<feature type="region of interest" description="Disordered" evidence="6">
    <location>
        <begin position="244"/>
        <end position="265"/>
    </location>
</feature>
<name>A0ABP0F638_CLALP</name>
<feature type="region of interest" description="Disordered" evidence="6">
    <location>
        <begin position="337"/>
        <end position="359"/>
    </location>
</feature>
<evidence type="ECO:0000259" key="7">
    <source>
        <dbReference type="PROSITE" id="PS50157"/>
    </source>
</evidence>
<feature type="region of interest" description="Disordered" evidence="6">
    <location>
        <begin position="38"/>
        <end position="89"/>
    </location>
</feature>
<proteinExistence type="predicted"/>
<keyword evidence="2" id="KW-0677">Repeat</keyword>
<dbReference type="InterPro" id="IPR036236">
    <property type="entry name" value="Znf_C2H2_sf"/>
</dbReference>
<dbReference type="EMBL" id="CAWYQH010000013">
    <property type="protein sequence ID" value="CAK8675175.1"/>
    <property type="molecule type" value="Genomic_DNA"/>
</dbReference>
<dbReference type="SMART" id="SM00355">
    <property type="entry name" value="ZnF_C2H2"/>
    <property type="match status" value="2"/>
</dbReference>
<feature type="domain" description="C2H2-type" evidence="7">
    <location>
        <begin position="291"/>
        <end position="320"/>
    </location>
</feature>
<evidence type="ECO:0000313" key="8">
    <source>
        <dbReference type="EMBL" id="CAK8675175.1"/>
    </source>
</evidence>
<keyword evidence="4" id="KW-0862">Zinc</keyword>
<evidence type="ECO:0000313" key="9">
    <source>
        <dbReference type="Proteomes" id="UP001642483"/>
    </source>
</evidence>
<evidence type="ECO:0000256" key="6">
    <source>
        <dbReference type="SAM" id="MobiDB-lite"/>
    </source>
</evidence>
<accession>A0ABP0F638</accession>
<dbReference type="PANTHER" id="PTHR23235">
    <property type="entry name" value="KRUEPPEL-LIKE TRANSCRIPTION FACTOR"/>
    <property type="match status" value="1"/>
</dbReference>
<dbReference type="Pfam" id="PF00096">
    <property type="entry name" value="zf-C2H2"/>
    <property type="match status" value="2"/>
</dbReference>
<keyword evidence="9" id="KW-1185">Reference proteome</keyword>
<reference evidence="8 9" key="1">
    <citation type="submission" date="2024-02" db="EMBL/GenBank/DDBJ databases">
        <authorList>
            <person name="Daric V."/>
            <person name="Darras S."/>
        </authorList>
    </citation>
    <scope>NUCLEOTIDE SEQUENCE [LARGE SCALE GENOMIC DNA]</scope>
</reference>
<dbReference type="PROSITE" id="PS00028">
    <property type="entry name" value="ZINC_FINGER_C2H2_1"/>
    <property type="match status" value="2"/>
</dbReference>
<dbReference type="PROSITE" id="PS50157">
    <property type="entry name" value="ZINC_FINGER_C2H2_2"/>
    <property type="match status" value="2"/>
</dbReference>
<dbReference type="InterPro" id="IPR013087">
    <property type="entry name" value="Znf_C2H2_type"/>
</dbReference>
<evidence type="ECO:0000256" key="4">
    <source>
        <dbReference type="ARBA" id="ARBA00022833"/>
    </source>
</evidence>
<feature type="region of interest" description="Disordered" evidence="6">
    <location>
        <begin position="129"/>
        <end position="160"/>
    </location>
</feature>
<feature type="domain" description="C2H2-type" evidence="7">
    <location>
        <begin position="321"/>
        <end position="348"/>
    </location>
</feature>
<evidence type="ECO:0000256" key="1">
    <source>
        <dbReference type="ARBA" id="ARBA00022723"/>
    </source>
</evidence>
<evidence type="ECO:0000256" key="5">
    <source>
        <dbReference type="PROSITE-ProRule" id="PRU00042"/>
    </source>
</evidence>
<evidence type="ECO:0000256" key="3">
    <source>
        <dbReference type="ARBA" id="ARBA00022771"/>
    </source>
</evidence>
<dbReference type="Proteomes" id="UP001642483">
    <property type="component" value="Unassembled WGS sequence"/>
</dbReference>
<protein>
    <recommendedName>
        <fullName evidence="7">C2H2-type domain-containing protein</fullName>
    </recommendedName>
</protein>
<dbReference type="Gene3D" id="3.30.160.60">
    <property type="entry name" value="Classic Zinc Finger"/>
    <property type="match status" value="2"/>
</dbReference>
<organism evidence="8 9">
    <name type="scientific">Clavelina lepadiformis</name>
    <name type="common">Light-bulb sea squirt</name>
    <name type="synonym">Ascidia lepadiformis</name>
    <dbReference type="NCBI Taxonomy" id="159417"/>
    <lineage>
        <taxon>Eukaryota</taxon>
        <taxon>Metazoa</taxon>
        <taxon>Chordata</taxon>
        <taxon>Tunicata</taxon>
        <taxon>Ascidiacea</taxon>
        <taxon>Aplousobranchia</taxon>
        <taxon>Clavelinidae</taxon>
        <taxon>Clavelina</taxon>
    </lineage>
</organism>
<feature type="compositionally biased region" description="Low complexity" evidence="6">
    <location>
        <begin position="134"/>
        <end position="160"/>
    </location>
</feature>
<comment type="caution">
    <text evidence="8">The sequence shown here is derived from an EMBL/GenBank/DDBJ whole genome shotgun (WGS) entry which is preliminary data.</text>
</comment>
<gene>
    <name evidence="8" type="ORF">CVLEPA_LOCUS4783</name>
</gene>
<dbReference type="SUPFAM" id="SSF57667">
    <property type="entry name" value="beta-beta-alpha zinc fingers"/>
    <property type="match status" value="1"/>
</dbReference>